<dbReference type="CDD" id="cd20736">
    <property type="entry name" value="PoNe_Nuclease"/>
    <property type="match status" value="1"/>
</dbReference>
<dbReference type="GO" id="GO:0003676">
    <property type="term" value="F:nucleic acid binding"/>
    <property type="evidence" value="ECO:0007669"/>
    <property type="project" value="InterPro"/>
</dbReference>
<dbReference type="PANTHER" id="PTHR34039:SF1">
    <property type="entry name" value="UPF0102 PROTEIN YRAN"/>
    <property type="match status" value="1"/>
</dbReference>
<dbReference type="NCBIfam" id="NF009154">
    <property type="entry name" value="PRK12497.3-3"/>
    <property type="match status" value="1"/>
</dbReference>
<sequence length="123" mass="14183">MLQNRRTIGDRGEATAIRFLEKKGYRILDKNYRCKSGEIDIVARDRDNIAFVEVKTRTSIEFGLPEESLSWRKKVHLTKVALNYLSHRKIKGASCRFDVVSVLMKGENIQSIHLIRDAFPSAF</sequence>
<dbReference type="PANTHER" id="PTHR34039">
    <property type="entry name" value="UPF0102 PROTEIN YRAN"/>
    <property type="match status" value="1"/>
</dbReference>
<evidence type="ECO:0000256" key="1">
    <source>
        <dbReference type="ARBA" id="ARBA00006738"/>
    </source>
</evidence>
<dbReference type="Proteomes" id="UP000320679">
    <property type="component" value="Unassembled WGS sequence"/>
</dbReference>
<dbReference type="Pfam" id="PF02021">
    <property type="entry name" value="UPF0102"/>
    <property type="match status" value="1"/>
</dbReference>
<gene>
    <name evidence="3" type="ORF">E3J59_02405</name>
</gene>
<dbReference type="InterPro" id="IPR003509">
    <property type="entry name" value="UPF0102_YraN-like"/>
</dbReference>
<accession>A0A523UWX2</accession>
<proteinExistence type="inferred from homology"/>
<dbReference type="SUPFAM" id="SSF52980">
    <property type="entry name" value="Restriction endonuclease-like"/>
    <property type="match status" value="1"/>
</dbReference>
<evidence type="ECO:0000313" key="3">
    <source>
        <dbReference type="EMBL" id="TET47048.1"/>
    </source>
</evidence>
<evidence type="ECO:0000313" key="4">
    <source>
        <dbReference type="Proteomes" id="UP000320679"/>
    </source>
</evidence>
<protein>
    <recommendedName>
        <fullName evidence="2">UPF0102 protein E3J59_02405</fullName>
    </recommendedName>
</protein>
<name>A0A523UWX2_UNCAE</name>
<dbReference type="NCBIfam" id="TIGR00252">
    <property type="entry name" value="YraN family protein"/>
    <property type="match status" value="1"/>
</dbReference>
<dbReference type="InterPro" id="IPR011856">
    <property type="entry name" value="tRNA_endonuc-like_dom_sf"/>
</dbReference>
<comment type="similarity">
    <text evidence="1 2">Belongs to the UPF0102 family.</text>
</comment>
<dbReference type="NCBIfam" id="NF009150">
    <property type="entry name" value="PRK12497.1-3"/>
    <property type="match status" value="1"/>
</dbReference>
<comment type="caution">
    <text evidence="3">The sequence shown here is derived from an EMBL/GenBank/DDBJ whole genome shotgun (WGS) entry which is preliminary data.</text>
</comment>
<organism evidence="3 4">
    <name type="scientific">Aerophobetes bacterium</name>
    <dbReference type="NCBI Taxonomy" id="2030807"/>
    <lineage>
        <taxon>Bacteria</taxon>
        <taxon>Candidatus Aerophobota</taxon>
    </lineage>
</organism>
<dbReference type="EMBL" id="SOJK01000106">
    <property type="protein sequence ID" value="TET47048.1"/>
    <property type="molecule type" value="Genomic_DNA"/>
</dbReference>
<reference evidence="3 4" key="1">
    <citation type="submission" date="2019-03" db="EMBL/GenBank/DDBJ databases">
        <title>Metabolic potential of uncultured bacteria and archaea associated with petroleum seepage in deep-sea sediments.</title>
        <authorList>
            <person name="Dong X."/>
            <person name="Hubert C."/>
        </authorList>
    </citation>
    <scope>NUCLEOTIDE SEQUENCE [LARGE SCALE GENOMIC DNA]</scope>
    <source>
        <strain evidence="3">E29_bin78</strain>
    </source>
</reference>
<dbReference type="AlphaFoldDB" id="A0A523UWX2"/>
<dbReference type="InterPro" id="IPR011335">
    <property type="entry name" value="Restrct_endonuc-II-like"/>
</dbReference>
<evidence type="ECO:0000256" key="2">
    <source>
        <dbReference type="HAMAP-Rule" id="MF_00048"/>
    </source>
</evidence>
<dbReference type="HAMAP" id="MF_00048">
    <property type="entry name" value="UPF0102"/>
    <property type="match status" value="1"/>
</dbReference>
<dbReference type="Gene3D" id="3.40.1350.10">
    <property type="match status" value="1"/>
</dbReference>